<proteinExistence type="predicted"/>
<evidence type="ECO:0000313" key="1">
    <source>
        <dbReference type="EMBL" id="GAA1221432.1"/>
    </source>
</evidence>
<keyword evidence="2" id="KW-1185">Reference proteome</keyword>
<sequence length="794" mass="83165">MQPADAAFAAALVAGTRCYGHTTRLAGQDLAAQVQSWRVERAYTTDLPAAMRAFTGSSSAQLDLRLCGAYGVNAPALYSPWAPTGSGDVVRPGQSVVQTTGLNTGLQLPVFRGTVRSRSADSGTDTVQITALDGAERLRGPAHLPRPYPAAGAGRPIASATWCVDELLRQAFIDTCPPPRYRDEVDGAPATLLYASLHGGFAATHGTPQSVPDPSAYSWSRAAAPYELAVVPAQSGLTMSWKPRTLVVVPGSGVLLEVTVNTLVGAPRGHRVSLGLVLDRAGSDYGGIQLTVDFATGVVTAFSGLYGSATGQSATWSFPTLVGSTGLWHLAAVVDTGQSPVGTSDGRGNWVTRAPVVVPMLRAPDGTLLTGPGATLGPAGNQPLAEIVGVELVTDFAAECLQLTGGITAQWPLASLEQRDWSRGATLDEVTLPLYSVPVVSGSQWDVIGEIAKAALGTAEFDESGVFRWRNHTRFLTAPTRPQRTLTSVGEIASLTVSEEIDACRNYCVQPYQDWSQVAWTTETVVLDSQVEMIPPNDQRVLTYLMDEQEYDVGAPVPDDDVKVQPDGSVLRFAAAGVAGAAPAKGAISTGATRSGGTLTLTLRNRSTVPLYPVARAGGSSLQVVTHKPQSDPVQRQAVAQDPLSQAKYGLQQYTADATGWVQDPATAQALANALGTAGAFPAPLFGGVEVLYDPRLQLGDVVELVDFSGAYLDQLAWVVGLTVEASEDGAVQQTLTLRGTAANLGPGNPALVPDPPVDAAVWTRRSYGQVRAGYPTYGDLTATGASCRDLLSH</sequence>
<reference evidence="2" key="1">
    <citation type="journal article" date="2019" name="Int. J. Syst. Evol. Microbiol.">
        <title>The Global Catalogue of Microorganisms (GCM) 10K type strain sequencing project: providing services to taxonomists for standard genome sequencing and annotation.</title>
        <authorList>
            <consortium name="The Broad Institute Genomics Platform"/>
            <consortium name="The Broad Institute Genome Sequencing Center for Infectious Disease"/>
            <person name="Wu L."/>
            <person name="Ma J."/>
        </authorList>
    </citation>
    <scope>NUCLEOTIDE SEQUENCE [LARGE SCALE GENOMIC DNA]</scope>
    <source>
        <strain evidence="2">JCM 13004</strain>
    </source>
</reference>
<accession>A0ABP4GD36</accession>
<name>A0ABP4GD36_9ACTN</name>
<dbReference type="EMBL" id="BAAALF010000009">
    <property type="protein sequence ID" value="GAA1221432.1"/>
    <property type="molecule type" value="Genomic_DNA"/>
</dbReference>
<evidence type="ECO:0008006" key="3">
    <source>
        <dbReference type="Google" id="ProtNLM"/>
    </source>
</evidence>
<gene>
    <name evidence="1" type="ORF">GCM10009665_09550</name>
</gene>
<dbReference type="Proteomes" id="UP001500037">
    <property type="component" value="Unassembled WGS sequence"/>
</dbReference>
<organism evidence="1 2">
    <name type="scientific">Kitasatospora nipponensis</name>
    <dbReference type="NCBI Taxonomy" id="258049"/>
    <lineage>
        <taxon>Bacteria</taxon>
        <taxon>Bacillati</taxon>
        <taxon>Actinomycetota</taxon>
        <taxon>Actinomycetes</taxon>
        <taxon>Kitasatosporales</taxon>
        <taxon>Streptomycetaceae</taxon>
        <taxon>Kitasatospora</taxon>
    </lineage>
</organism>
<comment type="caution">
    <text evidence="1">The sequence shown here is derived from an EMBL/GenBank/DDBJ whole genome shotgun (WGS) entry which is preliminary data.</text>
</comment>
<dbReference type="RefSeq" id="WP_344439532.1">
    <property type="nucleotide sequence ID" value="NZ_BAAALF010000009.1"/>
</dbReference>
<evidence type="ECO:0000313" key="2">
    <source>
        <dbReference type="Proteomes" id="UP001500037"/>
    </source>
</evidence>
<protein>
    <recommendedName>
        <fullName evidence="3">Tip attachment protein J domain-containing protein</fullName>
    </recommendedName>
</protein>